<proteinExistence type="predicted"/>
<dbReference type="PANTHER" id="PTHR12064:SF97">
    <property type="entry name" value="METAL TRANSPORTER CNNM-5"/>
    <property type="match status" value="1"/>
</dbReference>
<dbReference type="PROSITE" id="PS51846">
    <property type="entry name" value="CNNM"/>
    <property type="match status" value="1"/>
</dbReference>
<keyword evidence="2 6" id="KW-0812">Transmembrane</keyword>
<dbReference type="EMBL" id="SIDB01000003">
    <property type="protein sequence ID" value="KAI3434755.1"/>
    <property type="molecule type" value="Genomic_DNA"/>
</dbReference>
<accession>A0A9D4Z038</accession>
<dbReference type="CDD" id="cd04590">
    <property type="entry name" value="CBS_pair_CorC_HlyC_assoc"/>
    <property type="match status" value="1"/>
</dbReference>
<dbReference type="InterPro" id="IPR002550">
    <property type="entry name" value="CNNM"/>
</dbReference>
<evidence type="ECO:0000256" key="7">
    <source>
        <dbReference type="SAM" id="MobiDB-lite"/>
    </source>
</evidence>
<dbReference type="GO" id="GO:0016020">
    <property type="term" value="C:membrane"/>
    <property type="evidence" value="ECO:0007669"/>
    <property type="project" value="UniProtKB-SubCell"/>
</dbReference>
<evidence type="ECO:0000313" key="11">
    <source>
        <dbReference type="Proteomes" id="UP001055712"/>
    </source>
</evidence>
<dbReference type="SUPFAM" id="SSF54631">
    <property type="entry name" value="CBS-domain pair"/>
    <property type="match status" value="1"/>
</dbReference>
<evidence type="ECO:0000256" key="6">
    <source>
        <dbReference type="PROSITE-ProRule" id="PRU01193"/>
    </source>
</evidence>
<comment type="caution">
    <text evidence="10">The sequence shown here is derived from an EMBL/GenBank/DDBJ whole genome shotgun (WGS) entry which is preliminary data.</text>
</comment>
<keyword evidence="4 6" id="KW-1133">Transmembrane helix</keyword>
<evidence type="ECO:0000313" key="10">
    <source>
        <dbReference type="EMBL" id="KAI3434755.1"/>
    </source>
</evidence>
<reference evidence="10" key="2">
    <citation type="submission" date="2020-11" db="EMBL/GenBank/DDBJ databases">
        <authorList>
            <person name="Cecchin M."/>
            <person name="Marcolungo L."/>
            <person name="Rossato M."/>
            <person name="Girolomoni L."/>
            <person name="Cosentino E."/>
            <person name="Cuine S."/>
            <person name="Li-Beisson Y."/>
            <person name="Delledonne M."/>
            <person name="Ballottari M."/>
        </authorList>
    </citation>
    <scope>NUCLEOTIDE SEQUENCE</scope>
    <source>
        <strain evidence="10">211/11P</strain>
        <tissue evidence="10">Whole cell</tissue>
    </source>
</reference>
<evidence type="ECO:0000256" key="5">
    <source>
        <dbReference type="ARBA" id="ARBA00023136"/>
    </source>
</evidence>
<dbReference type="InterPro" id="IPR045095">
    <property type="entry name" value="ACDP"/>
</dbReference>
<sequence length="662" mass="69449">MDNSWLEGDVLGAATAAAYHPMRVLLEETGGSGLSSGVTALYVVASIALVIVSGLMAGLVLGLLSLDKMDLEVLRRTGGDRQRWLVSRVEPFTQNPHFTMCSLVVVNAACNTALPLFIDRLLNPLAALLISVTAILLFAEIAPQAVCKRYGLEIGAYCSWLVRALMLVTSPISWPLAKVLDRLLGEESALFRRHELNALISLHAEMQHDGSVGALTADEATVIKGALDLANKTAESVMTPLPKVFMVSSDAVINAQLLSTVLAAGHSRVPVHDGENRQAILGQVLVKELLLVDEQAGVRVRELRLREMPFLRSDIPLYDVLKIFRFGRKHMACLTRVSSDPSASAASRGGVQVANGSAHGAPGTNTTVAGQQVEEVVGIVTIEDVLEELLQAEIVDETDQYEDNLQTVQATPQVSMKELPPNLRRFLSPRRSLHGSQALRCGSPLDPESAHLTPASSIGVGGQPPSDGGLSDSSQHMQLHVRSGSGGLQHQHQHRPASPPLQRQTAGSAASSGLSRQRSMSHSSLGAAAAASALTALGGSAEAMAAAMAAGVRAAELNAANANHFQSQTSTRAGSRLSGSIQQNGSGEAAALANGGAGRPPLPPLRGIGVSAATVGGVQHVALEMGELHGKTTSDEEADAGVDEGQHWPLVRRGSRQPGAPS</sequence>
<evidence type="ECO:0000256" key="1">
    <source>
        <dbReference type="ARBA" id="ARBA00004141"/>
    </source>
</evidence>
<organism evidence="10 11">
    <name type="scientific">Chlorella vulgaris</name>
    <name type="common">Green alga</name>
    <dbReference type="NCBI Taxonomy" id="3077"/>
    <lineage>
        <taxon>Eukaryota</taxon>
        <taxon>Viridiplantae</taxon>
        <taxon>Chlorophyta</taxon>
        <taxon>core chlorophytes</taxon>
        <taxon>Trebouxiophyceae</taxon>
        <taxon>Chlorellales</taxon>
        <taxon>Chlorellaceae</taxon>
        <taxon>Chlorella clade</taxon>
        <taxon>Chlorella</taxon>
    </lineage>
</organism>
<reference evidence="10" key="1">
    <citation type="journal article" date="2019" name="Plant J.">
        <title>Chlorella vulgaris genome assembly and annotation reveals the molecular basis for metabolic acclimation to high light conditions.</title>
        <authorList>
            <person name="Cecchin M."/>
            <person name="Marcolungo L."/>
            <person name="Rossato M."/>
            <person name="Girolomoni L."/>
            <person name="Cosentino E."/>
            <person name="Cuine S."/>
            <person name="Li-Beisson Y."/>
            <person name="Delledonne M."/>
            <person name="Ballottari M."/>
        </authorList>
    </citation>
    <scope>NUCLEOTIDE SEQUENCE</scope>
    <source>
        <strain evidence="10">211/11P</strain>
    </source>
</reference>
<feature type="domain" description="CNNM transmembrane" evidence="9">
    <location>
        <begin position="35"/>
        <end position="219"/>
    </location>
</feature>
<name>A0A9D4Z038_CHLVU</name>
<dbReference type="Pfam" id="PF01595">
    <property type="entry name" value="CNNM"/>
    <property type="match status" value="1"/>
</dbReference>
<dbReference type="Proteomes" id="UP001055712">
    <property type="component" value="Unassembled WGS sequence"/>
</dbReference>
<dbReference type="InterPro" id="IPR044751">
    <property type="entry name" value="Ion_transp-like_CBS"/>
</dbReference>
<comment type="subcellular location">
    <subcellularLocation>
        <location evidence="1">Membrane</location>
        <topology evidence="1">Multi-pass membrane protein</topology>
    </subcellularLocation>
</comment>
<evidence type="ECO:0000256" key="4">
    <source>
        <dbReference type="ARBA" id="ARBA00022989"/>
    </source>
</evidence>
<evidence type="ECO:0000256" key="2">
    <source>
        <dbReference type="ARBA" id="ARBA00022692"/>
    </source>
</evidence>
<protein>
    <recommendedName>
        <fullName evidence="9">CNNM transmembrane domain-containing protein</fullName>
    </recommendedName>
</protein>
<feature type="compositionally biased region" description="Polar residues" evidence="7">
    <location>
        <begin position="501"/>
        <end position="518"/>
    </location>
</feature>
<dbReference type="GO" id="GO:0030026">
    <property type="term" value="P:intracellular manganese ion homeostasis"/>
    <property type="evidence" value="ECO:0007669"/>
    <property type="project" value="TreeGrafter"/>
</dbReference>
<dbReference type="AlphaFoldDB" id="A0A9D4Z038"/>
<gene>
    <name evidence="10" type="ORF">D9Q98_002815</name>
</gene>
<keyword evidence="5 6" id="KW-0472">Membrane</keyword>
<feature type="compositionally biased region" description="Polar residues" evidence="7">
    <location>
        <begin position="566"/>
        <end position="586"/>
    </location>
</feature>
<feature type="region of interest" description="Disordered" evidence="7">
    <location>
        <begin position="434"/>
        <end position="520"/>
    </location>
</feature>
<feature type="region of interest" description="Disordered" evidence="7">
    <location>
        <begin position="566"/>
        <end position="598"/>
    </location>
</feature>
<feature type="region of interest" description="Disordered" evidence="7">
    <location>
        <begin position="339"/>
        <end position="366"/>
    </location>
</feature>
<feature type="transmembrane region" description="Helical" evidence="8">
    <location>
        <begin position="124"/>
        <end position="142"/>
    </location>
</feature>
<evidence type="ECO:0000256" key="3">
    <source>
        <dbReference type="ARBA" id="ARBA00022737"/>
    </source>
</evidence>
<dbReference type="InterPro" id="IPR046342">
    <property type="entry name" value="CBS_dom_sf"/>
</dbReference>
<keyword evidence="3" id="KW-0677">Repeat</keyword>
<dbReference type="PANTHER" id="PTHR12064">
    <property type="entry name" value="METAL TRANSPORTER CNNM"/>
    <property type="match status" value="1"/>
</dbReference>
<feature type="region of interest" description="Disordered" evidence="7">
    <location>
        <begin position="629"/>
        <end position="662"/>
    </location>
</feature>
<dbReference type="GO" id="GO:0005737">
    <property type="term" value="C:cytoplasm"/>
    <property type="evidence" value="ECO:0007669"/>
    <property type="project" value="TreeGrafter"/>
</dbReference>
<dbReference type="Gene3D" id="3.10.580.10">
    <property type="entry name" value="CBS-domain"/>
    <property type="match status" value="1"/>
</dbReference>
<evidence type="ECO:0000259" key="9">
    <source>
        <dbReference type="PROSITE" id="PS51846"/>
    </source>
</evidence>
<feature type="transmembrane region" description="Helical" evidence="8">
    <location>
        <begin position="40"/>
        <end position="66"/>
    </location>
</feature>
<dbReference type="GO" id="GO:0010960">
    <property type="term" value="P:magnesium ion homeostasis"/>
    <property type="evidence" value="ECO:0007669"/>
    <property type="project" value="InterPro"/>
</dbReference>
<evidence type="ECO:0000256" key="8">
    <source>
        <dbReference type="SAM" id="Phobius"/>
    </source>
</evidence>
<keyword evidence="11" id="KW-1185">Reference proteome</keyword>
<dbReference type="OrthoDB" id="5353557at2759"/>